<feature type="domain" description="STAS" evidence="3">
    <location>
        <begin position="18"/>
        <end position="128"/>
    </location>
</feature>
<evidence type="ECO:0000313" key="4">
    <source>
        <dbReference type="EMBL" id="KAA9150293.1"/>
    </source>
</evidence>
<dbReference type="Proteomes" id="UP000319769">
    <property type="component" value="Unassembled WGS sequence"/>
</dbReference>
<sequence>MSEFDEVRSLPVRATDLLRVRREDSASVVVLHFTGDIDLSTAGFLAEQLRLAEESAAPPASLVADLEGVGFLGSAGLMVLARQQEQCERRGIPFLIVGSSRAVVRSIEMAGLETVLRVVPTIQEALAV</sequence>
<dbReference type="Gene3D" id="3.30.750.24">
    <property type="entry name" value="STAS domain"/>
    <property type="match status" value="1"/>
</dbReference>
<dbReference type="PANTHER" id="PTHR33495:SF13">
    <property type="entry name" value="ANTI-SIGMA-F FACTOR ANTAGONIST RSFB"/>
    <property type="match status" value="1"/>
</dbReference>
<dbReference type="RefSeq" id="WP_144762595.1">
    <property type="nucleotide sequence ID" value="NZ_VMNW02000120.1"/>
</dbReference>
<evidence type="ECO:0000259" key="3">
    <source>
        <dbReference type="PROSITE" id="PS50801"/>
    </source>
</evidence>
<reference evidence="4" key="1">
    <citation type="submission" date="2019-09" db="EMBL/GenBank/DDBJ databases">
        <authorList>
            <person name="Teo W.F.A."/>
            <person name="Duangmal K."/>
        </authorList>
    </citation>
    <scope>NUCLEOTIDE SEQUENCE [LARGE SCALE GENOMIC DNA]</scope>
    <source>
        <strain evidence="4">K81G1</strain>
    </source>
</reference>
<dbReference type="PANTHER" id="PTHR33495">
    <property type="entry name" value="ANTI-SIGMA FACTOR ANTAGONIST TM_1081-RELATED-RELATED"/>
    <property type="match status" value="1"/>
</dbReference>
<dbReference type="AlphaFoldDB" id="A0A5N0UKW7"/>
<accession>A0A5N0UKW7</accession>
<name>A0A5N0UKW7_9PSEU</name>
<evidence type="ECO:0000256" key="2">
    <source>
        <dbReference type="RuleBase" id="RU003749"/>
    </source>
</evidence>
<dbReference type="PROSITE" id="PS50801">
    <property type="entry name" value="STAS"/>
    <property type="match status" value="1"/>
</dbReference>
<dbReference type="EMBL" id="VMNW02000120">
    <property type="protein sequence ID" value="KAA9150293.1"/>
    <property type="molecule type" value="Genomic_DNA"/>
</dbReference>
<dbReference type="CDD" id="cd07043">
    <property type="entry name" value="STAS_anti-anti-sigma_factors"/>
    <property type="match status" value="1"/>
</dbReference>
<dbReference type="NCBIfam" id="TIGR00377">
    <property type="entry name" value="ant_ant_sig"/>
    <property type="match status" value="1"/>
</dbReference>
<dbReference type="Pfam" id="PF01740">
    <property type="entry name" value="STAS"/>
    <property type="match status" value="1"/>
</dbReference>
<comment type="similarity">
    <text evidence="1 2">Belongs to the anti-sigma-factor antagonist family.</text>
</comment>
<dbReference type="InterPro" id="IPR002645">
    <property type="entry name" value="STAS_dom"/>
</dbReference>
<protein>
    <recommendedName>
        <fullName evidence="2">Anti-sigma factor antagonist</fullName>
    </recommendedName>
</protein>
<dbReference type="InterPro" id="IPR003658">
    <property type="entry name" value="Anti-sigma_ant"/>
</dbReference>
<dbReference type="OrthoDB" id="3393696at2"/>
<evidence type="ECO:0000256" key="1">
    <source>
        <dbReference type="ARBA" id="ARBA00009013"/>
    </source>
</evidence>
<gene>
    <name evidence="4" type="ORF">FPZ12_041360</name>
</gene>
<evidence type="ECO:0000313" key="5">
    <source>
        <dbReference type="Proteomes" id="UP000319769"/>
    </source>
</evidence>
<proteinExistence type="inferred from homology"/>
<organism evidence="4 5">
    <name type="scientific">Amycolatopsis acidicola</name>
    <dbReference type="NCBI Taxonomy" id="2596893"/>
    <lineage>
        <taxon>Bacteria</taxon>
        <taxon>Bacillati</taxon>
        <taxon>Actinomycetota</taxon>
        <taxon>Actinomycetes</taxon>
        <taxon>Pseudonocardiales</taxon>
        <taxon>Pseudonocardiaceae</taxon>
        <taxon>Amycolatopsis</taxon>
    </lineage>
</organism>
<keyword evidence="5" id="KW-1185">Reference proteome</keyword>
<dbReference type="InterPro" id="IPR036513">
    <property type="entry name" value="STAS_dom_sf"/>
</dbReference>
<comment type="caution">
    <text evidence="4">The sequence shown here is derived from an EMBL/GenBank/DDBJ whole genome shotgun (WGS) entry which is preliminary data.</text>
</comment>
<dbReference type="SUPFAM" id="SSF52091">
    <property type="entry name" value="SpoIIaa-like"/>
    <property type="match status" value="1"/>
</dbReference>
<dbReference type="GO" id="GO:0043856">
    <property type="term" value="F:anti-sigma factor antagonist activity"/>
    <property type="evidence" value="ECO:0007669"/>
    <property type="project" value="InterPro"/>
</dbReference>